<gene>
    <name evidence="1" type="ORF">DOTSEDRAFT_67432</name>
</gene>
<accession>N1PY42</accession>
<evidence type="ECO:0000313" key="1">
    <source>
        <dbReference type="EMBL" id="EME48357.1"/>
    </source>
</evidence>
<dbReference type="EMBL" id="KB446535">
    <property type="protein sequence ID" value="EME48357.1"/>
    <property type="molecule type" value="Genomic_DNA"/>
</dbReference>
<dbReference type="Proteomes" id="UP000016933">
    <property type="component" value="Unassembled WGS sequence"/>
</dbReference>
<dbReference type="AlphaFoldDB" id="N1PY42"/>
<organism evidence="1 2">
    <name type="scientific">Dothistroma septosporum (strain NZE10 / CBS 128990)</name>
    <name type="common">Red band needle blight fungus</name>
    <name type="synonym">Mycosphaerella pini</name>
    <dbReference type="NCBI Taxonomy" id="675120"/>
    <lineage>
        <taxon>Eukaryota</taxon>
        <taxon>Fungi</taxon>
        <taxon>Dikarya</taxon>
        <taxon>Ascomycota</taxon>
        <taxon>Pezizomycotina</taxon>
        <taxon>Dothideomycetes</taxon>
        <taxon>Dothideomycetidae</taxon>
        <taxon>Mycosphaerellales</taxon>
        <taxon>Mycosphaerellaceae</taxon>
        <taxon>Dothistroma</taxon>
    </lineage>
</organism>
<reference evidence="1 2" key="2">
    <citation type="journal article" date="2012" name="PLoS Pathog.">
        <title>Diverse lifestyles and strategies of plant pathogenesis encoded in the genomes of eighteen Dothideomycetes fungi.</title>
        <authorList>
            <person name="Ohm R.A."/>
            <person name="Feau N."/>
            <person name="Henrissat B."/>
            <person name="Schoch C.L."/>
            <person name="Horwitz B.A."/>
            <person name="Barry K.W."/>
            <person name="Condon B.J."/>
            <person name="Copeland A.C."/>
            <person name="Dhillon B."/>
            <person name="Glaser F."/>
            <person name="Hesse C.N."/>
            <person name="Kosti I."/>
            <person name="LaButti K."/>
            <person name="Lindquist E.A."/>
            <person name="Lucas S."/>
            <person name="Salamov A.A."/>
            <person name="Bradshaw R.E."/>
            <person name="Ciuffetti L."/>
            <person name="Hamelin R.C."/>
            <person name="Kema G.H.J."/>
            <person name="Lawrence C."/>
            <person name="Scott J.A."/>
            <person name="Spatafora J.W."/>
            <person name="Turgeon B.G."/>
            <person name="de Wit P.J.G.M."/>
            <person name="Zhong S."/>
            <person name="Goodwin S.B."/>
            <person name="Grigoriev I.V."/>
        </authorList>
    </citation>
    <scope>NUCLEOTIDE SEQUENCE [LARGE SCALE GENOMIC DNA]</scope>
    <source>
        <strain evidence="2">NZE10 / CBS 128990</strain>
    </source>
</reference>
<name>N1PY42_DOTSN</name>
<sequence length="120" mass="13767">MPPDDACRLCTPNTVFSPRRINAAHRAVLPIRSLQAMSLILTLSTQTVRYRSQRSHTFNFGLGRAEMRKSAKRPLLRSLRTTSIIPVSGTVASRGTIPRPTQHRLALRLLRVWRKLERRR</sequence>
<evidence type="ECO:0000313" key="2">
    <source>
        <dbReference type="Proteomes" id="UP000016933"/>
    </source>
</evidence>
<reference evidence="2" key="1">
    <citation type="journal article" date="2012" name="PLoS Genet.">
        <title>The genomes of the fungal plant pathogens Cladosporium fulvum and Dothistroma septosporum reveal adaptation to different hosts and lifestyles but also signatures of common ancestry.</title>
        <authorList>
            <person name="de Wit P.J.G.M."/>
            <person name="van der Burgt A."/>
            <person name="Oekmen B."/>
            <person name="Stergiopoulos I."/>
            <person name="Abd-Elsalam K.A."/>
            <person name="Aerts A.L."/>
            <person name="Bahkali A.H."/>
            <person name="Beenen H.G."/>
            <person name="Chettri P."/>
            <person name="Cox M.P."/>
            <person name="Datema E."/>
            <person name="de Vries R.P."/>
            <person name="Dhillon B."/>
            <person name="Ganley A.R."/>
            <person name="Griffiths S.A."/>
            <person name="Guo Y."/>
            <person name="Hamelin R.C."/>
            <person name="Henrissat B."/>
            <person name="Kabir M.S."/>
            <person name="Jashni M.K."/>
            <person name="Kema G."/>
            <person name="Klaubauf S."/>
            <person name="Lapidus A."/>
            <person name="Levasseur A."/>
            <person name="Lindquist E."/>
            <person name="Mehrabi R."/>
            <person name="Ohm R.A."/>
            <person name="Owen T.J."/>
            <person name="Salamov A."/>
            <person name="Schwelm A."/>
            <person name="Schijlen E."/>
            <person name="Sun H."/>
            <person name="van den Burg H.A."/>
            <person name="van Ham R.C.H.J."/>
            <person name="Zhang S."/>
            <person name="Goodwin S.B."/>
            <person name="Grigoriev I.V."/>
            <person name="Collemare J."/>
            <person name="Bradshaw R.E."/>
        </authorList>
    </citation>
    <scope>NUCLEOTIDE SEQUENCE [LARGE SCALE GENOMIC DNA]</scope>
    <source>
        <strain evidence="2">NZE10 / CBS 128990</strain>
    </source>
</reference>
<protein>
    <submittedName>
        <fullName evidence="1">Uncharacterized protein</fullName>
    </submittedName>
</protein>
<proteinExistence type="predicted"/>
<dbReference type="HOGENOM" id="CLU_2049640_0_0_1"/>
<keyword evidence="2" id="KW-1185">Reference proteome</keyword>